<accession>A0A840SPN2</accession>
<evidence type="ECO:0000259" key="4">
    <source>
        <dbReference type="PROSITE" id="PS51000"/>
    </source>
</evidence>
<dbReference type="SUPFAM" id="SSF100950">
    <property type="entry name" value="NagB/RpiA/CoA transferase-like"/>
    <property type="match status" value="1"/>
</dbReference>
<dbReference type="InterPro" id="IPR036388">
    <property type="entry name" value="WH-like_DNA-bd_sf"/>
</dbReference>
<keyword evidence="2" id="KW-0238">DNA-binding</keyword>
<organism evidence="5 6">
    <name type="scientific">Amaricoccus macauensis</name>
    <dbReference type="NCBI Taxonomy" id="57001"/>
    <lineage>
        <taxon>Bacteria</taxon>
        <taxon>Pseudomonadati</taxon>
        <taxon>Pseudomonadota</taxon>
        <taxon>Alphaproteobacteria</taxon>
        <taxon>Rhodobacterales</taxon>
        <taxon>Paracoccaceae</taxon>
        <taxon>Amaricoccus</taxon>
    </lineage>
</organism>
<evidence type="ECO:0000256" key="3">
    <source>
        <dbReference type="ARBA" id="ARBA00023163"/>
    </source>
</evidence>
<dbReference type="Pfam" id="PF08220">
    <property type="entry name" value="HTH_DeoR"/>
    <property type="match status" value="1"/>
</dbReference>
<dbReference type="GO" id="GO:0003677">
    <property type="term" value="F:DNA binding"/>
    <property type="evidence" value="ECO:0007669"/>
    <property type="project" value="UniProtKB-KW"/>
</dbReference>
<sequence length="258" mass="26196">MLTDERHGVILDRLATEGRVLAASLAAEFGVSEDTVRRDLRDLARAGACRRVYGGALPLTTAPEPGPERTRAGIAAPEKAALARAATALIAPGQTILIDAGTTNTAIATAIATGIPAGFGLTIATNSLSVAGALASREDIRLVVLGGTHDASRGACLGADTIDAIRRLRADLFFLGPCAIDADLGITAFDPAETDVKRAMAEASLGLAVAATTDKLATAAPFRVAPPEAITHLVVSGDAPEETLAAFAAHGTVLHHAG</sequence>
<dbReference type="InterPro" id="IPR050313">
    <property type="entry name" value="Carb_Metab_HTH_regulators"/>
</dbReference>
<evidence type="ECO:0000313" key="6">
    <source>
        <dbReference type="Proteomes" id="UP000549457"/>
    </source>
</evidence>
<evidence type="ECO:0000256" key="1">
    <source>
        <dbReference type="ARBA" id="ARBA00023015"/>
    </source>
</evidence>
<dbReference type="InterPro" id="IPR018356">
    <property type="entry name" value="Tscrpt_reg_HTH_DeoR_CS"/>
</dbReference>
<reference evidence="5 6" key="1">
    <citation type="submission" date="2020-08" db="EMBL/GenBank/DDBJ databases">
        <title>Genomic Encyclopedia of Type Strains, Phase IV (KMG-IV): sequencing the most valuable type-strain genomes for metagenomic binning, comparative biology and taxonomic classification.</title>
        <authorList>
            <person name="Goeker M."/>
        </authorList>
    </citation>
    <scope>NUCLEOTIDE SEQUENCE [LARGE SCALE GENOMIC DNA]</scope>
    <source>
        <strain evidence="5 6">DSM 101730</strain>
    </source>
</reference>
<dbReference type="PRINTS" id="PR00037">
    <property type="entry name" value="HTHLACR"/>
</dbReference>
<dbReference type="Gene3D" id="1.10.10.10">
    <property type="entry name" value="Winged helix-like DNA-binding domain superfamily/Winged helix DNA-binding domain"/>
    <property type="match status" value="1"/>
</dbReference>
<proteinExistence type="predicted"/>
<dbReference type="AlphaFoldDB" id="A0A840SPN2"/>
<dbReference type="Pfam" id="PF00455">
    <property type="entry name" value="DeoRC"/>
    <property type="match status" value="1"/>
</dbReference>
<dbReference type="SUPFAM" id="SSF46785">
    <property type="entry name" value="Winged helix' DNA-binding domain"/>
    <property type="match status" value="1"/>
</dbReference>
<dbReference type="GO" id="GO:0003700">
    <property type="term" value="F:DNA-binding transcription factor activity"/>
    <property type="evidence" value="ECO:0007669"/>
    <property type="project" value="InterPro"/>
</dbReference>
<gene>
    <name evidence="5" type="ORF">HNP73_002471</name>
</gene>
<dbReference type="SMART" id="SM01134">
    <property type="entry name" value="DeoRC"/>
    <property type="match status" value="1"/>
</dbReference>
<keyword evidence="6" id="KW-1185">Reference proteome</keyword>
<dbReference type="Proteomes" id="UP000549457">
    <property type="component" value="Unassembled WGS sequence"/>
</dbReference>
<dbReference type="PROSITE" id="PS51000">
    <property type="entry name" value="HTH_DEOR_2"/>
    <property type="match status" value="1"/>
</dbReference>
<comment type="caution">
    <text evidence="5">The sequence shown here is derived from an EMBL/GenBank/DDBJ whole genome shotgun (WGS) entry which is preliminary data.</text>
</comment>
<dbReference type="InterPro" id="IPR014036">
    <property type="entry name" value="DeoR-like_C"/>
</dbReference>
<name>A0A840SPN2_9RHOB</name>
<feature type="domain" description="HTH deoR-type" evidence="4">
    <location>
        <begin position="3"/>
        <end position="58"/>
    </location>
</feature>
<keyword evidence="1" id="KW-0805">Transcription regulation</keyword>
<dbReference type="PROSITE" id="PS00894">
    <property type="entry name" value="HTH_DEOR_1"/>
    <property type="match status" value="1"/>
</dbReference>
<dbReference type="PANTHER" id="PTHR30363">
    <property type="entry name" value="HTH-TYPE TRANSCRIPTIONAL REGULATOR SRLR-RELATED"/>
    <property type="match status" value="1"/>
</dbReference>
<evidence type="ECO:0000313" key="5">
    <source>
        <dbReference type="EMBL" id="MBB5222535.1"/>
    </source>
</evidence>
<evidence type="ECO:0000256" key="2">
    <source>
        <dbReference type="ARBA" id="ARBA00023125"/>
    </source>
</evidence>
<dbReference type="EMBL" id="JACHFM010000002">
    <property type="protein sequence ID" value="MBB5222535.1"/>
    <property type="molecule type" value="Genomic_DNA"/>
</dbReference>
<keyword evidence="3" id="KW-0804">Transcription</keyword>
<dbReference type="InterPro" id="IPR001034">
    <property type="entry name" value="DeoR_HTH"/>
</dbReference>
<dbReference type="PANTHER" id="PTHR30363:SF44">
    <property type="entry name" value="AGA OPERON TRANSCRIPTIONAL REPRESSOR-RELATED"/>
    <property type="match status" value="1"/>
</dbReference>
<dbReference type="SMART" id="SM00420">
    <property type="entry name" value="HTH_DEOR"/>
    <property type="match status" value="1"/>
</dbReference>
<dbReference type="RefSeq" id="WP_184149512.1">
    <property type="nucleotide sequence ID" value="NZ_JACHFM010000002.1"/>
</dbReference>
<dbReference type="InterPro" id="IPR037171">
    <property type="entry name" value="NagB/RpiA_transferase-like"/>
</dbReference>
<dbReference type="InterPro" id="IPR036390">
    <property type="entry name" value="WH_DNA-bd_sf"/>
</dbReference>
<protein>
    <submittedName>
        <fullName evidence="5">DeoR/GlpR family transcriptional regulator of sugar metabolism</fullName>
    </submittedName>
</protein>